<dbReference type="Proteomes" id="UP000799767">
    <property type="component" value="Unassembled WGS sequence"/>
</dbReference>
<dbReference type="OrthoDB" id="202825at2759"/>
<dbReference type="GeneID" id="54479647"/>
<feature type="region of interest" description="Disordered" evidence="1">
    <location>
        <begin position="274"/>
        <end position="303"/>
    </location>
</feature>
<reference evidence="2" key="1">
    <citation type="journal article" date="2020" name="Stud. Mycol.">
        <title>101 Dothideomycetes genomes: a test case for predicting lifestyles and emergence of pathogens.</title>
        <authorList>
            <person name="Haridas S."/>
            <person name="Albert R."/>
            <person name="Binder M."/>
            <person name="Bloem J."/>
            <person name="Labutti K."/>
            <person name="Salamov A."/>
            <person name="Andreopoulos B."/>
            <person name="Baker S."/>
            <person name="Barry K."/>
            <person name="Bills G."/>
            <person name="Bluhm B."/>
            <person name="Cannon C."/>
            <person name="Castanera R."/>
            <person name="Culley D."/>
            <person name="Daum C."/>
            <person name="Ezra D."/>
            <person name="Gonzalez J."/>
            <person name="Henrissat B."/>
            <person name="Kuo A."/>
            <person name="Liang C."/>
            <person name="Lipzen A."/>
            <person name="Lutzoni F."/>
            <person name="Magnuson J."/>
            <person name="Mondo S."/>
            <person name="Nolan M."/>
            <person name="Ohm R."/>
            <person name="Pangilinan J."/>
            <person name="Park H.-J."/>
            <person name="Ramirez L."/>
            <person name="Alfaro M."/>
            <person name="Sun H."/>
            <person name="Tritt A."/>
            <person name="Yoshinaga Y."/>
            <person name="Zwiers L.-H."/>
            <person name="Turgeon B."/>
            <person name="Goodwin S."/>
            <person name="Spatafora J."/>
            <person name="Crous P."/>
            <person name="Grigoriev I."/>
        </authorList>
    </citation>
    <scope>NUCLEOTIDE SEQUENCE</scope>
    <source>
        <strain evidence="2">CBS 113389</strain>
    </source>
</reference>
<protein>
    <submittedName>
        <fullName evidence="2">Uncharacterized protein</fullName>
    </submittedName>
</protein>
<accession>A0A6A6Q1K6</accession>
<dbReference type="EMBL" id="MU001632">
    <property type="protein sequence ID" value="KAF2486145.1"/>
    <property type="molecule type" value="Genomic_DNA"/>
</dbReference>
<keyword evidence="3" id="KW-1185">Reference proteome</keyword>
<evidence type="ECO:0000256" key="1">
    <source>
        <dbReference type="SAM" id="MobiDB-lite"/>
    </source>
</evidence>
<evidence type="ECO:0000313" key="2">
    <source>
        <dbReference type="EMBL" id="KAF2486145.1"/>
    </source>
</evidence>
<gene>
    <name evidence="2" type="ORF">BDY17DRAFT_71640</name>
</gene>
<evidence type="ECO:0000313" key="3">
    <source>
        <dbReference type="Proteomes" id="UP000799767"/>
    </source>
</evidence>
<proteinExistence type="predicted"/>
<feature type="region of interest" description="Disordered" evidence="1">
    <location>
        <begin position="103"/>
        <end position="133"/>
    </location>
</feature>
<dbReference type="AlphaFoldDB" id="A0A6A6Q1K6"/>
<organism evidence="2 3">
    <name type="scientific">Neohortaea acidophila</name>
    <dbReference type="NCBI Taxonomy" id="245834"/>
    <lineage>
        <taxon>Eukaryota</taxon>
        <taxon>Fungi</taxon>
        <taxon>Dikarya</taxon>
        <taxon>Ascomycota</taxon>
        <taxon>Pezizomycotina</taxon>
        <taxon>Dothideomycetes</taxon>
        <taxon>Dothideomycetidae</taxon>
        <taxon>Mycosphaerellales</taxon>
        <taxon>Teratosphaeriaceae</taxon>
        <taxon>Neohortaea</taxon>
    </lineage>
</organism>
<sequence>MTAEIVARDVRLPTDRTIAFAISIVASKPEELSIREYIALLRQHIAPDRREHALSSSHNHLDRSAYWRSQYERSNNARRKAEYEATGLKLEIAKLKEQLTEQIPDGAAGKKRKKADGNDVLVPRSPKRPKPSAAVMTRAAGSAEMIAEFDFTGMGAACDTLMRSFYQVNCILTTSQKTNTPVLAQNCVQAASAVVQVIRQIVLNGRTSDDPKTIFRASSRAVLSLTMGLNRLSHVQDGVAVQGHVIYAYVRMFAHLVDIASESVQSTVLASDNAVRPETATRKRGKSKMASKQAAQVSDPGTHPARDMLATFVFDIVAQLDSKNEAHKALFEGYTYVVLEKLGSHLYTLVFGIPRAATIEGEISTVHGEDVDRDGNKSEDGQAKAARLEASFLLQLMKRIVAIAPEYLGTIMSTKPAMSKKAGVRDGVKGALASTALKRLQQTLIKCAFGAEESHGAEGLQDCLKMPVMVDAPLAIPEVNEADGREWFIREMWRLLGWQILGQEEQLV</sequence>
<dbReference type="RefSeq" id="XP_033592714.1">
    <property type="nucleotide sequence ID" value="XM_033738645.1"/>
</dbReference>
<name>A0A6A6Q1K6_9PEZI</name>